<dbReference type="GO" id="GO:0005886">
    <property type="term" value="C:plasma membrane"/>
    <property type="evidence" value="ECO:0007669"/>
    <property type="project" value="TreeGrafter"/>
</dbReference>
<evidence type="ECO:0000256" key="2">
    <source>
        <dbReference type="SAM" id="Phobius"/>
    </source>
</evidence>
<name>A0A653IHD0_9BACL</name>
<comment type="similarity">
    <text evidence="1">Belongs to the DedA family.</text>
</comment>
<reference evidence="4 5" key="1">
    <citation type="submission" date="2019-10" db="EMBL/GenBank/DDBJ databases">
        <authorList>
            <person name="Karimi E."/>
        </authorList>
    </citation>
    <scope>NUCLEOTIDE SEQUENCE [LARGE SCALE GENOMIC DNA]</scope>
    <source>
        <strain evidence="4">Exiguobacterium sp. 9Y</strain>
    </source>
</reference>
<evidence type="ECO:0000313" key="5">
    <source>
        <dbReference type="Proteomes" id="UP000439752"/>
    </source>
</evidence>
<organism evidence="4 5">
    <name type="scientific">Exiguobacterium oxidotolerans</name>
    <dbReference type="NCBI Taxonomy" id="223958"/>
    <lineage>
        <taxon>Bacteria</taxon>
        <taxon>Bacillati</taxon>
        <taxon>Bacillota</taxon>
        <taxon>Bacilli</taxon>
        <taxon>Bacillales</taxon>
        <taxon>Bacillales Family XII. Incertae Sedis</taxon>
        <taxon>Exiguobacterium</taxon>
    </lineage>
</organism>
<keyword evidence="2" id="KW-0472">Membrane</keyword>
<evidence type="ECO:0000313" key="4">
    <source>
        <dbReference type="EMBL" id="VWX38703.1"/>
    </source>
</evidence>
<dbReference type="PANTHER" id="PTHR42709">
    <property type="entry name" value="ALKALINE PHOSPHATASE LIKE PROTEIN"/>
    <property type="match status" value="1"/>
</dbReference>
<protein>
    <recommendedName>
        <fullName evidence="3">VTT domain-containing protein</fullName>
    </recommendedName>
</protein>
<dbReference type="PANTHER" id="PTHR42709:SF9">
    <property type="entry name" value="ALKALINE PHOSPHATASE LIKE PROTEIN"/>
    <property type="match status" value="1"/>
</dbReference>
<feature type="domain" description="VTT" evidence="3">
    <location>
        <begin position="38"/>
        <end position="138"/>
    </location>
</feature>
<accession>A0A653IHD0</accession>
<gene>
    <name evidence="4" type="ORF">EXIGUO9Y_80031</name>
</gene>
<keyword evidence="5" id="KW-1185">Reference proteome</keyword>
<feature type="transmembrane region" description="Helical" evidence="2">
    <location>
        <begin position="36"/>
        <end position="58"/>
    </location>
</feature>
<evidence type="ECO:0000259" key="3">
    <source>
        <dbReference type="Pfam" id="PF09335"/>
    </source>
</evidence>
<dbReference type="Pfam" id="PF09335">
    <property type="entry name" value="VTT_dom"/>
    <property type="match status" value="1"/>
</dbReference>
<dbReference type="InterPro" id="IPR032816">
    <property type="entry name" value="VTT_dom"/>
</dbReference>
<dbReference type="RefSeq" id="WP_159172561.1">
    <property type="nucleotide sequence ID" value="NZ_LR732308.1"/>
</dbReference>
<dbReference type="InterPro" id="IPR051311">
    <property type="entry name" value="DedA_domain"/>
</dbReference>
<feature type="transmembrane region" description="Helical" evidence="2">
    <location>
        <begin position="157"/>
        <end position="177"/>
    </location>
</feature>
<dbReference type="Proteomes" id="UP000439752">
    <property type="component" value="Unassembled WGS sequence"/>
</dbReference>
<dbReference type="EMBL" id="CABWKQ010000058">
    <property type="protein sequence ID" value="VWX38703.1"/>
    <property type="molecule type" value="Genomic_DNA"/>
</dbReference>
<proteinExistence type="inferred from homology"/>
<keyword evidence="2" id="KW-1133">Transmembrane helix</keyword>
<keyword evidence="2" id="KW-0812">Transmembrane</keyword>
<evidence type="ECO:0000256" key="1">
    <source>
        <dbReference type="ARBA" id="ARBA00010792"/>
    </source>
</evidence>
<feature type="transmembrane region" description="Helical" evidence="2">
    <location>
        <begin position="119"/>
        <end position="137"/>
    </location>
</feature>
<sequence length="188" mass="21817">MFSEWIRFISSILFIPISDDLLVIRQISSWLRQDQALLLIFLFVWSACFVCFNLFYGIPRMFRELPFFQRLLTNKHLAKAEVILQEKGTVAIAMSFFLPGVRRPIHYMAGLLAYPFRPYVLVTLAGTGLYALLWTVLVNRLGAYGLLNRFSVWWATHGGVILLPGLLILSCLLGWIFRDTIRNWFVRP</sequence>
<dbReference type="AlphaFoldDB" id="A0A653IHD0"/>